<dbReference type="GeneID" id="98401033"/>
<protein>
    <submittedName>
        <fullName evidence="1">Uncharacterized protein</fullName>
    </submittedName>
</protein>
<dbReference type="EMBL" id="CP062803">
    <property type="protein sequence ID" value="QOT78117.1"/>
    <property type="molecule type" value="Genomic_DNA"/>
</dbReference>
<dbReference type="AlphaFoldDB" id="A0A643FR64"/>
<gene>
    <name evidence="1" type="ORF">F7R26_008970</name>
</gene>
<evidence type="ECO:0000313" key="2">
    <source>
        <dbReference type="Proteomes" id="UP000397656"/>
    </source>
</evidence>
<name>A0A643FR64_9BURK</name>
<sequence length="355" mass="37454">MTYKVTVIGGDAVGAPATPAVDGGLQTRPQVTVIQPAALPGVGVPAKVPSPTVVRPAALPSNGQSGPATAASSLAPTAVSAVTVERIPESAAPVHPSAMAGSLRRLVSVTPADLMRRFPGAEPGCIAQARAVLAGVAADSMGSADWLAFGVAAQESVNAVIKDRLQLLEATAPRQVAALMNRLHRLLAEIVDAMAGGFLKKSASAVWMRNEAEIRQLESRLSTDGKAVMALLSSFAELAARNVAAQHELEGVFLAGEYLLEGLRTDEALLLQSRLMALATSQAMAQENILSLRQDETRFKELVLLVQDGVLVKLPAMYGQLAALTDKPNETQRYLVLEKLSDLTQFLERKKAWLS</sequence>
<organism evidence="1 2">
    <name type="scientific">Cupriavidus basilensis</name>
    <dbReference type="NCBI Taxonomy" id="68895"/>
    <lineage>
        <taxon>Bacteria</taxon>
        <taxon>Pseudomonadati</taxon>
        <taxon>Pseudomonadota</taxon>
        <taxon>Betaproteobacteria</taxon>
        <taxon>Burkholderiales</taxon>
        <taxon>Burkholderiaceae</taxon>
        <taxon>Cupriavidus</taxon>
    </lineage>
</organism>
<dbReference type="Proteomes" id="UP000397656">
    <property type="component" value="Chromosome 1"/>
</dbReference>
<evidence type="ECO:0000313" key="1">
    <source>
        <dbReference type="EMBL" id="QOT78117.1"/>
    </source>
</evidence>
<accession>A0A643FR64</accession>
<reference evidence="1 2" key="1">
    <citation type="submission" date="2020-10" db="EMBL/GenBank/DDBJ databases">
        <title>Complete genome sequence of Cupriavidus basilensis CCUG 49340T.</title>
        <authorList>
            <person name="Salva-Serra F."/>
            <person name="Donoso R.A."/>
            <person name="Cho K.H."/>
            <person name="Yoo J.A."/>
            <person name="Lee K."/>
            <person name="Yoon S.-H."/>
            <person name="Perez-Pantoja D."/>
            <person name="Moore E.R.B."/>
        </authorList>
    </citation>
    <scope>NUCLEOTIDE SEQUENCE [LARGE SCALE GENOMIC DNA]</scope>
    <source>
        <strain evidence="2">CCUG 49340</strain>
    </source>
</reference>
<dbReference type="RefSeq" id="WP_150990156.1">
    <property type="nucleotide sequence ID" value="NZ_CP062803.1"/>
</dbReference>
<proteinExistence type="predicted"/>